<dbReference type="EMBL" id="CP017641">
    <property type="protein sequence ID" value="APZ92806.1"/>
    <property type="molecule type" value="Genomic_DNA"/>
</dbReference>
<feature type="transmembrane region" description="Helical" evidence="3">
    <location>
        <begin position="79"/>
        <end position="97"/>
    </location>
</feature>
<dbReference type="Gene3D" id="3.60.21.10">
    <property type="match status" value="1"/>
</dbReference>
<dbReference type="KEGG" id="fmr:Fuma_02418"/>
<dbReference type="PANTHER" id="PTHR31302:SF31">
    <property type="entry name" value="PHOSPHODIESTERASE YAEI"/>
    <property type="match status" value="1"/>
</dbReference>
<dbReference type="SUPFAM" id="SSF56300">
    <property type="entry name" value="Metallo-dependent phosphatases"/>
    <property type="match status" value="1"/>
</dbReference>
<keyword evidence="6" id="KW-1185">Reference proteome</keyword>
<dbReference type="GO" id="GO:0008758">
    <property type="term" value="F:UDP-2,3-diacylglucosamine hydrolase activity"/>
    <property type="evidence" value="ECO:0007669"/>
    <property type="project" value="TreeGrafter"/>
</dbReference>
<dbReference type="InterPro" id="IPR029052">
    <property type="entry name" value="Metallo-depent_PP-like"/>
</dbReference>
<evidence type="ECO:0000259" key="4">
    <source>
        <dbReference type="Pfam" id="PF00149"/>
    </source>
</evidence>
<dbReference type="GO" id="GO:0046872">
    <property type="term" value="F:metal ion binding"/>
    <property type="evidence" value="ECO:0007669"/>
    <property type="project" value="UniProtKB-KW"/>
</dbReference>
<evidence type="ECO:0000313" key="5">
    <source>
        <dbReference type="EMBL" id="APZ92806.1"/>
    </source>
</evidence>
<evidence type="ECO:0000313" key="6">
    <source>
        <dbReference type="Proteomes" id="UP000187735"/>
    </source>
</evidence>
<dbReference type="GO" id="GO:0009245">
    <property type="term" value="P:lipid A biosynthetic process"/>
    <property type="evidence" value="ECO:0007669"/>
    <property type="project" value="TreeGrafter"/>
</dbReference>
<dbReference type="Proteomes" id="UP000187735">
    <property type="component" value="Chromosome"/>
</dbReference>
<feature type="transmembrane region" description="Helical" evidence="3">
    <location>
        <begin position="45"/>
        <end position="63"/>
    </location>
</feature>
<evidence type="ECO:0000256" key="2">
    <source>
        <dbReference type="ARBA" id="ARBA00022801"/>
    </source>
</evidence>
<dbReference type="AlphaFoldDB" id="A0A1P8WFI0"/>
<reference evidence="5 6" key="1">
    <citation type="journal article" date="2016" name="Front. Microbiol.">
        <title>Fuerstia marisgermanicae gen. nov., sp. nov., an Unusual Member of the Phylum Planctomycetes from the German Wadden Sea.</title>
        <authorList>
            <person name="Kohn T."/>
            <person name="Heuer A."/>
            <person name="Jogler M."/>
            <person name="Vollmers J."/>
            <person name="Boedeker C."/>
            <person name="Bunk B."/>
            <person name="Rast P."/>
            <person name="Borchert D."/>
            <person name="Glockner I."/>
            <person name="Freese H.M."/>
            <person name="Klenk H.P."/>
            <person name="Overmann J."/>
            <person name="Kaster A.K."/>
            <person name="Rohde M."/>
            <person name="Wiegand S."/>
            <person name="Jogler C."/>
        </authorList>
    </citation>
    <scope>NUCLEOTIDE SEQUENCE [LARGE SCALE GENOMIC DNA]</scope>
    <source>
        <strain evidence="5 6">NH11</strain>
    </source>
</reference>
<keyword evidence="3" id="KW-1133">Transmembrane helix</keyword>
<evidence type="ECO:0000256" key="3">
    <source>
        <dbReference type="SAM" id="Phobius"/>
    </source>
</evidence>
<sequence length="399" mass="44111">MTFSISGLAILALACIGNAELWVIFINRHHAQRYRHDELLRVRRFHDVGILCFPPFILAYAGLGEQGLLYGGHISDQSAAIQGILLITILGVVPLIGSSLRWNFRSSPVQLVATDSEHIDCLALAGSDEEKRQQVIGEADSVFASFPRNQIYQLESNRKQLRLSQRSGKASPDADRGKKRLKVAHFTDVHFVGTPGPEFHRIVIQQLSDMKPDLFVFTGDLLDEARLLPAAVDMFQKLAEVAPGYFILGNHDWNLQPDEIRNAIAATGWVDVSERAEEVEFDGVRVLLAGTEAPWMGVNPAVSPPSGEDLRLLLSHAPDQRDYAVANDFDLMLCGHNHGGQVVLPIIGPVYTPSIYGVQYAGGMFEHKGLVMHVSRGVGAKDLLRWNCRPEITLLEVEI</sequence>
<dbReference type="RefSeq" id="WP_077024375.1">
    <property type="nucleotide sequence ID" value="NZ_CP017641.1"/>
</dbReference>
<dbReference type="GO" id="GO:0016020">
    <property type="term" value="C:membrane"/>
    <property type="evidence" value="ECO:0007669"/>
    <property type="project" value="GOC"/>
</dbReference>
<gene>
    <name evidence="5" type="ORF">Fuma_02418</name>
</gene>
<dbReference type="OrthoDB" id="9780884at2"/>
<protein>
    <submittedName>
        <fullName evidence="5">Phosphodiesterase YaeI</fullName>
    </submittedName>
</protein>
<keyword evidence="1" id="KW-0479">Metal-binding</keyword>
<proteinExistence type="predicted"/>
<keyword evidence="3" id="KW-0472">Membrane</keyword>
<evidence type="ECO:0000256" key="1">
    <source>
        <dbReference type="ARBA" id="ARBA00022723"/>
    </source>
</evidence>
<accession>A0A1P8WFI0</accession>
<name>A0A1P8WFI0_9PLAN</name>
<keyword evidence="2" id="KW-0378">Hydrolase</keyword>
<dbReference type="PANTHER" id="PTHR31302">
    <property type="entry name" value="TRANSMEMBRANE PROTEIN WITH METALLOPHOSPHOESTERASE DOMAIN-RELATED"/>
    <property type="match status" value="1"/>
</dbReference>
<organism evidence="5 6">
    <name type="scientific">Fuerstiella marisgermanici</name>
    <dbReference type="NCBI Taxonomy" id="1891926"/>
    <lineage>
        <taxon>Bacteria</taxon>
        <taxon>Pseudomonadati</taxon>
        <taxon>Planctomycetota</taxon>
        <taxon>Planctomycetia</taxon>
        <taxon>Planctomycetales</taxon>
        <taxon>Planctomycetaceae</taxon>
        <taxon>Fuerstiella</taxon>
    </lineage>
</organism>
<keyword evidence="3" id="KW-0812">Transmembrane</keyword>
<feature type="transmembrane region" description="Helical" evidence="3">
    <location>
        <begin position="6"/>
        <end position="25"/>
    </location>
</feature>
<dbReference type="Pfam" id="PF00149">
    <property type="entry name" value="Metallophos"/>
    <property type="match status" value="1"/>
</dbReference>
<feature type="domain" description="Calcineurin-like phosphoesterase" evidence="4">
    <location>
        <begin position="181"/>
        <end position="339"/>
    </location>
</feature>
<dbReference type="InterPro" id="IPR004843">
    <property type="entry name" value="Calcineurin-like_PHP"/>
</dbReference>
<dbReference type="InterPro" id="IPR051158">
    <property type="entry name" value="Metallophosphoesterase_sf"/>
</dbReference>